<dbReference type="Pfam" id="PF05015">
    <property type="entry name" value="HigB-like_toxin"/>
    <property type="match status" value="1"/>
</dbReference>
<gene>
    <name evidence="2" type="ORF">SAMN04487868_10512</name>
</gene>
<keyword evidence="1" id="KW-0812">Transmembrane</keyword>
<feature type="transmembrane region" description="Helical" evidence="1">
    <location>
        <begin position="20"/>
        <end position="40"/>
    </location>
</feature>
<name>A0ABY1FLU4_9GAMM</name>
<proteinExistence type="predicted"/>
<organism evidence="2 3">
    <name type="scientific">Marinobacter salarius</name>
    <dbReference type="NCBI Taxonomy" id="1420917"/>
    <lineage>
        <taxon>Bacteria</taxon>
        <taxon>Pseudomonadati</taxon>
        <taxon>Pseudomonadota</taxon>
        <taxon>Gammaproteobacteria</taxon>
        <taxon>Pseudomonadales</taxon>
        <taxon>Marinobacteraceae</taxon>
        <taxon>Marinobacter</taxon>
    </lineage>
</organism>
<dbReference type="InterPro" id="IPR035093">
    <property type="entry name" value="RelE/ParE_toxin_dom_sf"/>
</dbReference>
<keyword evidence="1" id="KW-1133">Transmembrane helix</keyword>
<keyword evidence="3" id="KW-1185">Reference proteome</keyword>
<keyword evidence="1" id="KW-0472">Membrane</keyword>
<reference evidence="2 3" key="1">
    <citation type="submission" date="2016-10" db="EMBL/GenBank/DDBJ databases">
        <authorList>
            <person name="Varghese N."/>
            <person name="Submissions S."/>
        </authorList>
    </citation>
    <scope>NUCLEOTIDE SEQUENCE [LARGE SCALE GENOMIC DNA]</scope>
    <source>
        <strain evidence="2 3">DSM 26291</strain>
    </source>
</reference>
<dbReference type="Proteomes" id="UP000199211">
    <property type="component" value="Unassembled WGS sequence"/>
</dbReference>
<comment type="caution">
    <text evidence="2">The sequence shown here is derived from an EMBL/GenBank/DDBJ whole genome shotgun (WGS) entry which is preliminary data.</text>
</comment>
<evidence type="ECO:0000313" key="2">
    <source>
        <dbReference type="EMBL" id="SFL60579.1"/>
    </source>
</evidence>
<protein>
    <submittedName>
        <fullName evidence="2">Proteic killer suppression protein</fullName>
    </submittedName>
</protein>
<dbReference type="SUPFAM" id="SSF143011">
    <property type="entry name" value="RelE-like"/>
    <property type="match status" value="1"/>
</dbReference>
<dbReference type="EMBL" id="FOTV01000005">
    <property type="protein sequence ID" value="SFL60579.1"/>
    <property type="molecule type" value="Genomic_DNA"/>
</dbReference>
<dbReference type="InterPro" id="IPR007711">
    <property type="entry name" value="HigB-1"/>
</dbReference>
<dbReference type="PANTHER" id="PTHR40266">
    <property type="entry name" value="TOXIN HIGB-1"/>
    <property type="match status" value="1"/>
</dbReference>
<dbReference type="PANTHER" id="PTHR40266:SF2">
    <property type="entry name" value="TOXIN HIGB-1"/>
    <property type="match status" value="1"/>
</dbReference>
<dbReference type="Gene3D" id="3.30.2310.20">
    <property type="entry name" value="RelE-like"/>
    <property type="match status" value="1"/>
</dbReference>
<sequence>MPNKSRHSYCAFGSIPWARMLQALSFIVAWCATCWHSILIKSFRHKGLKRFYSTGHTSGIQPDHAKRLRMQLAALDTATSMEDMDIPGFRLHPLKSKDKGRWSIRVNGNWRMTFEFQDGNAYILDYEDYH</sequence>
<accession>A0ABY1FLU4</accession>
<evidence type="ECO:0000313" key="3">
    <source>
        <dbReference type="Proteomes" id="UP000199211"/>
    </source>
</evidence>
<evidence type="ECO:0000256" key="1">
    <source>
        <dbReference type="SAM" id="Phobius"/>
    </source>
</evidence>